<proteinExistence type="predicted"/>
<dbReference type="InterPro" id="IPR050300">
    <property type="entry name" value="GDXG_lipolytic_enzyme"/>
</dbReference>
<accession>A0A428S529</accession>
<organism evidence="3 4">
    <name type="scientific">Fusarium ambrosium</name>
    <dbReference type="NCBI Taxonomy" id="131363"/>
    <lineage>
        <taxon>Eukaryota</taxon>
        <taxon>Fungi</taxon>
        <taxon>Dikarya</taxon>
        <taxon>Ascomycota</taxon>
        <taxon>Pezizomycotina</taxon>
        <taxon>Sordariomycetes</taxon>
        <taxon>Hypocreomycetidae</taxon>
        <taxon>Hypocreales</taxon>
        <taxon>Nectriaceae</taxon>
        <taxon>Fusarium</taxon>
        <taxon>Fusarium solani species complex</taxon>
    </lineage>
</organism>
<evidence type="ECO:0000313" key="4">
    <source>
        <dbReference type="Proteomes" id="UP000288429"/>
    </source>
</evidence>
<dbReference type="InterPro" id="IPR029058">
    <property type="entry name" value="AB_hydrolase_fold"/>
</dbReference>
<dbReference type="EMBL" id="NIZV01000584">
    <property type="protein sequence ID" value="RSL84950.1"/>
    <property type="molecule type" value="Genomic_DNA"/>
</dbReference>
<evidence type="ECO:0000256" key="1">
    <source>
        <dbReference type="ARBA" id="ARBA00022801"/>
    </source>
</evidence>
<dbReference type="PANTHER" id="PTHR48081:SF8">
    <property type="entry name" value="ALPHA_BETA HYDROLASE FOLD-3 DOMAIN-CONTAINING PROTEIN-RELATED"/>
    <property type="match status" value="1"/>
</dbReference>
<dbReference type="AlphaFoldDB" id="A0A428S529"/>
<evidence type="ECO:0000259" key="2">
    <source>
        <dbReference type="Pfam" id="PF07859"/>
    </source>
</evidence>
<dbReference type="SUPFAM" id="SSF53474">
    <property type="entry name" value="alpha/beta-Hydrolases"/>
    <property type="match status" value="1"/>
</dbReference>
<protein>
    <recommendedName>
        <fullName evidence="2">Alpha/beta hydrolase fold-3 domain-containing protein</fullName>
    </recommendedName>
</protein>
<name>A0A428S529_9HYPO</name>
<keyword evidence="1" id="KW-0378">Hydrolase</keyword>
<evidence type="ECO:0000313" key="3">
    <source>
        <dbReference type="EMBL" id="RSL84950.1"/>
    </source>
</evidence>
<reference evidence="3 4" key="1">
    <citation type="submission" date="2017-06" db="EMBL/GenBank/DDBJ databases">
        <title>Cmopartive genomic analysis of Ambrosia Fusariam Clade fungi.</title>
        <authorList>
            <person name="Stajich J.E."/>
            <person name="Carrillo J."/>
            <person name="Kijimoto T."/>
            <person name="Eskalen A."/>
            <person name="O'Donnell K."/>
            <person name="Kasson M."/>
        </authorList>
    </citation>
    <scope>NUCLEOTIDE SEQUENCE [LARGE SCALE GENOMIC DNA]</scope>
    <source>
        <strain evidence="3 4">NRRL 20438</strain>
    </source>
</reference>
<dbReference type="PANTHER" id="PTHR48081">
    <property type="entry name" value="AB HYDROLASE SUPERFAMILY PROTEIN C4A8.06C"/>
    <property type="match status" value="1"/>
</dbReference>
<keyword evidence="4" id="KW-1185">Reference proteome</keyword>
<gene>
    <name evidence="3" type="ORF">CDV31_016638</name>
</gene>
<dbReference type="Proteomes" id="UP000288429">
    <property type="component" value="Unassembled WGS sequence"/>
</dbReference>
<sequence>MPSKESYALAEFYQVTKSTTQGQNLPLNISRPVLDELHTLSSEPTDVTYEEVQCPGTVRPAIWCKPLSASPTHAIIYFHGGGYFAGSPASYRKMGGHLAKAAGVYVLIIDYRLAPESQYPAQLEDSTAAWQWLIEKGFKPEQLALGGDSAGGHLAVTTLLKIKQSSSSLPGAVIAFSPLVDLELKGKSYDTNAGTDGIITREQSTVMLAMWLGQGSPKDAAANPLHADFSGCPPLYVAVGDQEVLLDDSVRLAEVTSDAGVDVKLEVAEGMQHVYTFMAGKAPEADATLKAVGAWLRSKLSVPSN</sequence>
<dbReference type="InterPro" id="IPR013094">
    <property type="entry name" value="AB_hydrolase_3"/>
</dbReference>
<dbReference type="GO" id="GO:0016787">
    <property type="term" value="F:hydrolase activity"/>
    <property type="evidence" value="ECO:0007669"/>
    <property type="project" value="UniProtKB-KW"/>
</dbReference>
<feature type="domain" description="Alpha/beta hydrolase fold-3" evidence="2">
    <location>
        <begin position="75"/>
        <end position="275"/>
    </location>
</feature>
<dbReference type="Pfam" id="PF07859">
    <property type="entry name" value="Abhydrolase_3"/>
    <property type="match status" value="1"/>
</dbReference>
<comment type="caution">
    <text evidence="3">The sequence shown here is derived from an EMBL/GenBank/DDBJ whole genome shotgun (WGS) entry which is preliminary data.</text>
</comment>
<dbReference type="Gene3D" id="3.40.50.1820">
    <property type="entry name" value="alpha/beta hydrolase"/>
    <property type="match status" value="1"/>
</dbReference>